<dbReference type="OrthoDB" id="1495718at2"/>
<dbReference type="Proteomes" id="UP000254737">
    <property type="component" value="Unassembled WGS sequence"/>
</dbReference>
<dbReference type="STRING" id="343874.GCA_000805695_02625"/>
<dbReference type="EMBL" id="UFXS01000001">
    <property type="protein sequence ID" value="STD59408.1"/>
    <property type="molecule type" value="Genomic_DNA"/>
</dbReference>
<protein>
    <submittedName>
        <fullName evidence="2">Protein of uncharacterized function (DUF3078)</fullName>
    </submittedName>
</protein>
<evidence type="ECO:0000313" key="2">
    <source>
        <dbReference type="EMBL" id="STD59408.1"/>
    </source>
</evidence>
<name>A0A376GHW8_9FLAO</name>
<dbReference type="AlphaFoldDB" id="A0A376GHW8"/>
<dbReference type="Pfam" id="PF11276">
    <property type="entry name" value="DUF3078"/>
    <property type="match status" value="1"/>
</dbReference>
<evidence type="ECO:0000256" key="1">
    <source>
        <dbReference type="SAM" id="SignalP"/>
    </source>
</evidence>
<dbReference type="InterPro" id="IPR021428">
    <property type="entry name" value="DUF3078"/>
</dbReference>
<proteinExistence type="predicted"/>
<reference evidence="2 3" key="1">
    <citation type="submission" date="2018-06" db="EMBL/GenBank/DDBJ databases">
        <authorList>
            <consortium name="Pathogen Informatics"/>
            <person name="Doyle S."/>
        </authorList>
    </citation>
    <scope>NUCLEOTIDE SEQUENCE [LARGE SCALE GENOMIC DNA]</scope>
    <source>
        <strain evidence="2 3">NCTC13456</strain>
    </source>
</reference>
<dbReference type="RefSeq" id="WP_038332077.1">
    <property type="nucleotide sequence ID" value="NZ_JSYQ01000004.1"/>
</dbReference>
<gene>
    <name evidence="2" type="ORF">NCTC13456_03059</name>
</gene>
<sequence>MKKILFTLAILGSATTFAQTVKDGKVATDSKRYLKDQKFDGRQPGWFVSGNNSLLFSQSAFSNWVAGGVNSFALNGSLDYEFNLTKEKHIWDNRVVLGYGIQTNKGESSRKTNDVIDLTSSYGYSIGNNWYLAASMNFRTQFTDGFDYSTDPKTKISGLMAPGYLSLGLGVDYKPNENFQVNIHPFTPRMTFVLDKDLQKKGNFGLKNDGDKTLFEFGAYLGARYKLQIMEGISYDNRVGIYADYLKNFGNMDVAYQGILDMKVNKFVSAQVSLNLLYDEDQIKKTQIKQTLGIGFNYKFDNTPPKVEEAPATAFIQEAPIFEEKEETVEVATNILKKEPILNETKLVAQ</sequence>
<accession>A0A376GHW8</accession>
<keyword evidence="1" id="KW-0732">Signal</keyword>
<feature type="chain" id="PRO_5016820256" evidence="1">
    <location>
        <begin position="19"/>
        <end position="350"/>
    </location>
</feature>
<evidence type="ECO:0000313" key="3">
    <source>
        <dbReference type="Proteomes" id="UP000254737"/>
    </source>
</evidence>
<feature type="signal peptide" evidence="1">
    <location>
        <begin position="1"/>
        <end position="18"/>
    </location>
</feature>
<organism evidence="2 3">
    <name type="scientific">Empedobacter falsenii</name>
    <dbReference type="NCBI Taxonomy" id="343874"/>
    <lineage>
        <taxon>Bacteria</taxon>
        <taxon>Pseudomonadati</taxon>
        <taxon>Bacteroidota</taxon>
        <taxon>Flavobacteriia</taxon>
        <taxon>Flavobacteriales</taxon>
        <taxon>Weeksellaceae</taxon>
        <taxon>Empedobacter</taxon>
    </lineage>
</organism>